<evidence type="ECO:0000313" key="4">
    <source>
        <dbReference type="Proteomes" id="UP000256253"/>
    </source>
</evidence>
<accession>A0A3D9UPP1</accession>
<dbReference type="RefSeq" id="WP_115923256.1">
    <property type="nucleotide sequence ID" value="NZ_QTUA01000001.1"/>
</dbReference>
<dbReference type="EMBL" id="QTUA01000001">
    <property type="protein sequence ID" value="REF31418.1"/>
    <property type="molecule type" value="Genomic_DNA"/>
</dbReference>
<organism evidence="3 4">
    <name type="scientific">Calidifontibacter indicus</name>
    <dbReference type="NCBI Taxonomy" id="419650"/>
    <lineage>
        <taxon>Bacteria</taxon>
        <taxon>Bacillati</taxon>
        <taxon>Actinomycetota</taxon>
        <taxon>Actinomycetes</taxon>
        <taxon>Micrococcales</taxon>
        <taxon>Dermacoccaceae</taxon>
        <taxon>Calidifontibacter</taxon>
    </lineage>
</organism>
<dbReference type="InterPro" id="IPR021401">
    <property type="entry name" value="DUF3040"/>
</dbReference>
<keyword evidence="2" id="KW-1133">Transmembrane helix</keyword>
<evidence type="ECO:0000256" key="1">
    <source>
        <dbReference type="SAM" id="MobiDB-lite"/>
    </source>
</evidence>
<dbReference type="OrthoDB" id="5244024at2"/>
<evidence type="ECO:0000256" key="2">
    <source>
        <dbReference type="SAM" id="Phobius"/>
    </source>
</evidence>
<proteinExistence type="predicted"/>
<evidence type="ECO:0000313" key="3">
    <source>
        <dbReference type="EMBL" id="REF31418.1"/>
    </source>
</evidence>
<protein>
    <submittedName>
        <fullName evidence="3">DUF3040 family protein</fullName>
    </submittedName>
</protein>
<keyword evidence="4" id="KW-1185">Reference proteome</keyword>
<name>A0A3D9UPP1_9MICO</name>
<comment type="caution">
    <text evidence="3">The sequence shown here is derived from an EMBL/GenBank/DDBJ whole genome shotgun (WGS) entry which is preliminary data.</text>
</comment>
<keyword evidence="2" id="KW-0472">Membrane</keyword>
<feature type="region of interest" description="Disordered" evidence="1">
    <location>
        <begin position="90"/>
        <end position="125"/>
    </location>
</feature>
<sequence>MPLSEHEQRMLDQMERALSADDPKFASQMRAATRPRRGRLIIAGLGMLGGLGLALVGVMNDFIWLGVAGFVVMVAVAAWAFNGSSAGASLGTVQPDGSVKPAGASGASRGLRRQSRRSGTFMERLEERWEKRRRDGAW</sequence>
<dbReference type="AlphaFoldDB" id="A0A3D9UPP1"/>
<dbReference type="Pfam" id="PF11239">
    <property type="entry name" value="DUF3040"/>
    <property type="match status" value="1"/>
</dbReference>
<keyword evidence="2" id="KW-0812">Transmembrane</keyword>
<dbReference type="Proteomes" id="UP000256253">
    <property type="component" value="Unassembled WGS sequence"/>
</dbReference>
<feature type="transmembrane region" description="Helical" evidence="2">
    <location>
        <begin position="62"/>
        <end position="81"/>
    </location>
</feature>
<gene>
    <name evidence="3" type="ORF">DFJ65_2485</name>
</gene>
<reference evidence="3 4" key="1">
    <citation type="submission" date="2018-08" db="EMBL/GenBank/DDBJ databases">
        <title>Sequencing the genomes of 1000 actinobacteria strains.</title>
        <authorList>
            <person name="Klenk H.-P."/>
        </authorList>
    </citation>
    <scope>NUCLEOTIDE SEQUENCE [LARGE SCALE GENOMIC DNA]</scope>
    <source>
        <strain evidence="3 4">DSM 22967</strain>
    </source>
</reference>
<feature type="transmembrane region" description="Helical" evidence="2">
    <location>
        <begin position="38"/>
        <end position="56"/>
    </location>
</feature>